<protein>
    <recommendedName>
        <fullName evidence="4">Lipoprotein</fullName>
    </recommendedName>
</protein>
<organism evidence="2 3">
    <name type="scientific">Labilithrix luteola</name>
    <dbReference type="NCBI Taxonomy" id="1391654"/>
    <lineage>
        <taxon>Bacteria</taxon>
        <taxon>Pseudomonadati</taxon>
        <taxon>Myxococcota</taxon>
        <taxon>Polyangia</taxon>
        <taxon>Polyangiales</taxon>
        <taxon>Labilitrichaceae</taxon>
        <taxon>Labilithrix</taxon>
    </lineage>
</organism>
<sequence length="96" mass="9699">MNDAKTRRRTIARIGWVCLLGLTLAACIFDKSDYQGGGHLDRGATAGTASSDAKKTPTGNTDNTDEADSGGGNALPPSSGTPSSTSTTPVKDAAAE</sequence>
<dbReference type="PROSITE" id="PS51257">
    <property type="entry name" value="PROKAR_LIPOPROTEIN"/>
    <property type="match status" value="1"/>
</dbReference>
<feature type="compositionally biased region" description="Polar residues" evidence="1">
    <location>
        <begin position="47"/>
        <end position="62"/>
    </location>
</feature>
<reference evidence="2 3" key="1">
    <citation type="submission" date="2015-08" db="EMBL/GenBank/DDBJ databases">
        <authorList>
            <person name="Babu N.S."/>
            <person name="Beckwith C.J."/>
            <person name="Beseler K.G."/>
            <person name="Brison A."/>
            <person name="Carone J.V."/>
            <person name="Caskin T.P."/>
            <person name="Diamond M."/>
            <person name="Durham M.E."/>
            <person name="Foxe J.M."/>
            <person name="Go M."/>
            <person name="Henderson B.A."/>
            <person name="Jones I.B."/>
            <person name="McGettigan J.A."/>
            <person name="Micheletti S.J."/>
            <person name="Nasrallah M.E."/>
            <person name="Ortiz D."/>
            <person name="Piller C.R."/>
            <person name="Privatt S.R."/>
            <person name="Schneider S.L."/>
            <person name="Sharp S."/>
            <person name="Smith T.C."/>
            <person name="Stanton J.D."/>
            <person name="Ullery H.E."/>
            <person name="Wilson R.J."/>
            <person name="Serrano M.G."/>
            <person name="Buck G."/>
            <person name="Lee V."/>
            <person name="Wang Y."/>
            <person name="Carvalho R."/>
            <person name="Voegtly L."/>
            <person name="Shi R."/>
            <person name="Duckworth R."/>
            <person name="Johnson A."/>
            <person name="Loviza R."/>
            <person name="Walstead R."/>
            <person name="Shah Z."/>
            <person name="Kiflezghi M."/>
            <person name="Wade K."/>
            <person name="Ball S.L."/>
            <person name="Bradley K.W."/>
            <person name="Asai D.J."/>
            <person name="Bowman C.A."/>
            <person name="Russell D.A."/>
            <person name="Pope W.H."/>
            <person name="Jacobs-Sera D."/>
            <person name="Hendrix R.W."/>
            <person name="Hatfull G.F."/>
        </authorList>
    </citation>
    <scope>NUCLEOTIDE SEQUENCE [LARGE SCALE GENOMIC DNA]</scope>
    <source>
        <strain evidence="2 3">DSM 27648</strain>
    </source>
</reference>
<evidence type="ECO:0000313" key="2">
    <source>
        <dbReference type="EMBL" id="AKV03649.1"/>
    </source>
</evidence>
<proteinExistence type="predicted"/>
<name>A0A0K1QD24_9BACT</name>
<dbReference type="EMBL" id="CP012333">
    <property type="protein sequence ID" value="AKV03649.1"/>
    <property type="molecule type" value="Genomic_DNA"/>
</dbReference>
<gene>
    <name evidence="2" type="ORF">AKJ09_10312</name>
</gene>
<feature type="compositionally biased region" description="Low complexity" evidence="1">
    <location>
        <begin position="76"/>
        <end position="89"/>
    </location>
</feature>
<feature type="region of interest" description="Disordered" evidence="1">
    <location>
        <begin position="34"/>
        <end position="96"/>
    </location>
</feature>
<dbReference type="KEGG" id="llu:AKJ09_10312"/>
<evidence type="ECO:0000313" key="3">
    <source>
        <dbReference type="Proteomes" id="UP000064967"/>
    </source>
</evidence>
<dbReference type="RefSeq" id="WP_169928506.1">
    <property type="nucleotide sequence ID" value="NZ_CP012333.1"/>
</dbReference>
<dbReference type="STRING" id="1391654.AKJ09_10312"/>
<dbReference type="Proteomes" id="UP000064967">
    <property type="component" value="Chromosome"/>
</dbReference>
<evidence type="ECO:0000256" key="1">
    <source>
        <dbReference type="SAM" id="MobiDB-lite"/>
    </source>
</evidence>
<evidence type="ECO:0008006" key="4">
    <source>
        <dbReference type="Google" id="ProtNLM"/>
    </source>
</evidence>
<dbReference type="AlphaFoldDB" id="A0A0K1QD24"/>
<accession>A0A0K1QD24</accession>
<keyword evidence="3" id="KW-1185">Reference proteome</keyword>